<dbReference type="Proteomes" id="UP000799437">
    <property type="component" value="Unassembled WGS sequence"/>
</dbReference>
<dbReference type="GO" id="GO:0005634">
    <property type="term" value="C:nucleus"/>
    <property type="evidence" value="ECO:0007669"/>
    <property type="project" value="TreeGrafter"/>
</dbReference>
<feature type="compositionally biased region" description="Basic residues" evidence="2">
    <location>
        <begin position="9"/>
        <end position="19"/>
    </location>
</feature>
<evidence type="ECO:0000313" key="3">
    <source>
        <dbReference type="EMBL" id="KAF2758178.1"/>
    </source>
</evidence>
<dbReference type="RefSeq" id="XP_033600629.1">
    <property type="nucleotide sequence ID" value="XM_033741219.1"/>
</dbReference>
<protein>
    <recommendedName>
        <fullName evidence="5">Translation machinery-associated protein 16</fullName>
    </recommendedName>
</protein>
<reference evidence="3" key="1">
    <citation type="journal article" date="2020" name="Stud. Mycol.">
        <title>101 Dothideomycetes genomes: a test case for predicting lifestyles and emergence of pathogens.</title>
        <authorList>
            <person name="Haridas S."/>
            <person name="Albert R."/>
            <person name="Binder M."/>
            <person name="Bloem J."/>
            <person name="Labutti K."/>
            <person name="Salamov A."/>
            <person name="Andreopoulos B."/>
            <person name="Baker S."/>
            <person name="Barry K."/>
            <person name="Bills G."/>
            <person name="Bluhm B."/>
            <person name="Cannon C."/>
            <person name="Castanera R."/>
            <person name="Culley D."/>
            <person name="Daum C."/>
            <person name="Ezra D."/>
            <person name="Gonzalez J."/>
            <person name="Henrissat B."/>
            <person name="Kuo A."/>
            <person name="Liang C."/>
            <person name="Lipzen A."/>
            <person name="Lutzoni F."/>
            <person name="Magnuson J."/>
            <person name="Mondo S."/>
            <person name="Nolan M."/>
            <person name="Ohm R."/>
            <person name="Pangilinan J."/>
            <person name="Park H.-J."/>
            <person name="Ramirez L."/>
            <person name="Alfaro M."/>
            <person name="Sun H."/>
            <person name="Tritt A."/>
            <person name="Yoshinaga Y."/>
            <person name="Zwiers L.-H."/>
            <person name="Turgeon B."/>
            <person name="Goodwin S."/>
            <person name="Spatafora J."/>
            <person name="Crous P."/>
            <person name="Grigoriev I."/>
        </authorList>
    </citation>
    <scope>NUCLEOTIDE SEQUENCE</scope>
    <source>
        <strain evidence="3">CBS 121739</strain>
    </source>
</reference>
<name>A0A6A6W5H1_9PEZI</name>
<evidence type="ECO:0008006" key="5">
    <source>
        <dbReference type="Google" id="ProtNLM"/>
    </source>
</evidence>
<dbReference type="GeneID" id="54482273"/>
<dbReference type="AlphaFoldDB" id="A0A6A6W5H1"/>
<dbReference type="InterPro" id="IPR021346">
    <property type="entry name" value="Tma16"/>
</dbReference>
<feature type="region of interest" description="Disordered" evidence="2">
    <location>
        <begin position="1"/>
        <end position="30"/>
    </location>
</feature>
<proteinExistence type="inferred from homology"/>
<dbReference type="Pfam" id="PF11176">
    <property type="entry name" value="Tma16"/>
    <property type="match status" value="1"/>
</dbReference>
<keyword evidence="4" id="KW-1185">Reference proteome</keyword>
<comment type="similarity">
    <text evidence="1">Belongs to the TMA16 family.</text>
</comment>
<dbReference type="Gene3D" id="1.20.1440.170">
    <property type="entry name" value="Translation machinery-associated protein 16-like"/>
    <property type="match status" value="1"/>
</dbReference>
<gene>
    <name evidence="3" type="ORF">EJ05DRAFT_379856</name>
</gene>
<dbReference type="EMBL" id="ML996572">
    <property type="protein sequence ID" value="KAF2758178.1"/>
    <property type="molecule type" value="Genomic_DNA"/>
</dbReference>
<accession>A0A6A6W5H1</accession>
<evidence type="ECO:0000256" key="2">
    <source>
        <dbReference type="SAM" id="MobiDB-lite"/>
    </source>
</evidence>
<organism evidence="3 4">
    <name type="scientific">Pseudovirgaria hyperparasitica</name>
    <dbReference type="NCBI Taxonomy" id="470096"/>
    <lineage>
        <taxon>Eukaryota</taxon>
        <taxon>Fungi</taxon>
        <taxon>Dikarya</taxon>
        <taxon>Ascomycota</taxon>
        <taxon>Pezizomycotina</taxon>
        <taxon>Dothideomycetes</taxon>
        <taxon>Dothideomycetes incertae sedis</taxon>
        <taxon>Acrospermales</taxon>
        <taxon>Acrospermaceae</taxon>
        <taxon>Pseudovirgaria</taxon>
    </lineage>
</organism>
<dbReference type="OrthoDB" id="270284at2759"/>
<dbReference type="PANTHER" id="PTHR13349">
    <property type="entry name" value="TRANSLATION MACHINERY-ASSOCIATED PROTEIN 16"/>
    <property type="match status" value="1"/>
</dbReference>
<dbReference type="InterPro" id="IPR038356">
    <property type="entry name" value="Tma16_sf"/>
</dbReference>
<evidence type="ECO:0000313" key="4">
    <source>
        <dbReference type="Proteomes" id="UP000799437"/>
    </source>
</evidence>
<evidence type="ECO:0000256" key="1">
    <source>
        <dbReference type="ARBA" id="ARBA00034127"/>
    </source>
</evidence>
<sequence length="178" mass="20667">MPTKTFTKVQKHIAKKKGKNAALHEHSRDSHRLQRAAMRDDKVQRITSARAKQNQPLLQRIAWFHGIATERDPPLDISTIQGLIRECIHRDDEELGKLKSERRAGRPPSTREVMLKQRVDEETKEHKSGFYLPDLEDEKNIDALKEWNGDYVALNTVNFVRISDDGTKHQSKFPPRQK</sequence>
<dbReference type="PANTHER" id="PTHR13349:SF2">
    <property type="entry name" value="TRANSLATION MACHINERY-ASSOCIATED PROTEIN 16"/>
    <property type="match status" value="1"/>
</dbReference>